<name>A0A4R4VHL5_9PSEU</name>
<sequence>MPHKTILTCKDMLTTWGRSSRCRRGGIIDGGHHGEVGYFIEPTVIVGARPGMTVVEKEIFGLVITVQRFDSTEEVVAVAYGLAGGLWTRDLALAIRSPRSCGRAPSG</sequence>
<dbReference type="InterPro" id="IPR016161">
    <property type="entry name" value="Ald_DH/histidinol_DH"/>
</dbReference>
<protein>
    <submittedName>
        <fullName evidence="4">Aldehyde dehydrogenase family protein</fullName>
    </submittedName>
</protein>
<dbReference type="OrthoDB" id="6882680at2"/>
<dbReference type="RefSeq" id="WP_132678389.1">
    <property type="nucleotide sequence ID" value="NZ_SMKS01000060.1"/>
</dbReference>
<dbReference type="InterPro" id="IPR015590">
    <property type="entry name" value="Aldehyde_DH_dom"/>
</dbReference>
<dbReference type="AlphaFoldDB" id="A0A4R4VHL5"/>
<feature type="domain" description="Aldehyde dehydrogenase" evidence="3">
    <location>
        <begin position="29"/>
        <end position="96"/>
    </location>
</feature>
<dbReference type="PANTHER" id="PTHR43720">
    <property type="entry name" value="2-AMINOMUCONIC SEMIALDEHYDE DEHYDROGENASE"/>
    <property type="match status" value="1"/>
</dbReference>
<dbReference type="EMBL" id="SMKS01000060">
    <property type="protein sequence ID" value="TDD01545.1"/>
    <property type="molecule type" value="Genomic_DNA"/>
</dbReference>
<dbReference type="Gene3D" id="3.40.309.10">
    <property type="entry name" value="Aldehyde Dehydrogenase, Chain A, domain 2"/>
    <property type="match status" value="1"/>
</dbReference>
<evidence type="ECO:0000313" key="4">
    <source>
        <dbReference type="EMBL" id="TDD01545.1"/>
    </source>
</evidence>
<comment type="similarity">
    <text evidence="1">Belongs to the aldehyde dehydrogenase family.</text>
</comment>
<dbReference type="SUPFAM" id="SSF53720">
    <property type="entry name" value="ALDH-like"/>
    <property type="match status" value="1"/>
</dbReference>
<dbReference type="InterPro" id="IPR016163">
    <property type="entry name" value="Ald_DH_C"/>
</dbReference>
<accession>A0A4R4VHL5</accession>
<keyword evidence="2" id="KW-0520">NAD</keyword>
<dbReference type="GO" id="GO:0016620">
    <property type="term" value="F:oxidoreductase activity, acting on the aldehyde or oxo group of donors, NAD or NADP as acceptor"/>
    <property type="evidence" value="ECO:0007669"/>
    <property type="project" value="InterPro"/>
</dbReference>
<dbReference type="Pfam" id="PF00171">
    <property type="entry name" value="Aldedh"/>
    <property type="match status" value="1"/>
</dbReference>
<evidence type="ECO:0000259" key="3">
    <source>
        <dbReference type="Pfam" id="PF00171"/>
    </source>
</evidence>
<keyword evidence="5" id="KW-1185">Reference proteome</keyword>
<comment type="caution">
    <text evidence="4">The sequence shown here is derived from an EMBL/GenBank/DDBJ whole genome shotgun (WGS) entry which is preliminary data.</text>
</comment>
<gene>
    <name evidence="4" type="ORF">E1181_25035</name>
</gene>
<dbReference type="PANTHER" id="PTHR43720:SF2">
    <property type="entry name" value="2-AMINOMUCONIC SEMIALDEHYDE DEHYDROGENASE"/>
    <property type="match status" value="1"/>
</dbReference>
<evidence type="ECO:0000256" key="1">
    <source>
        <dbReference type="ARBA" id="ARBA00009986"/>
    </source>
</evidence>
<evidence type="ECO:0000313" key="5">
    <source>
        <dbReference type="Proteomes" id="UP000295674"/>
    </source>
</evidence>
<organism evidence="4 5">
    <name type="scientific">Saccharopolyspora terrae</name>
    <dbReference type="NCBI Taxonomy" id="2530384"/>
    <lineage>
        <taxon>Bacteria</taxon>
        <taxon>Bacillati</taxon>
        <taxon>Actinomycetota</taxon>
        <taxon>Actinomycetes</taxon>
        <taxon>Pseudonocardiales</taxon>
        <taxon>Pseudonocardiaceae</taxon>
        <taxon>Saccharopolyspora</taxon>
    </lineage>
</organism>
<proteinExistence type="inferred from homology"/>
<evidence type="ECO:0000256" key="2">
    <source>
        <dbReference type="ARBA" id="ARBA00023027"/>
    </source>
</evidence>
<dbReference type="Proteomes" id="UP000295674">
    <property type="component" value="Unassembled WGS sequence"/>
</dbReference>
<reference evidence="4 5" key="1">
    <citation type="submission" date="2019-03" db="EMBL/GenBank/DDBJ databases">
        <title>Draft genome sequences of novel Actinobacteria.</title>
        <authorList>
            <person name="Sahin N."/>
            <person name="Ay H."/>
            <person name="Saygin H."/>
        </authorList>
    </citation>
    <scope>NUCLEOTIDE SEQUENCE [LARGE SCALE GENOMIC DNA]</scope>
    <source>
        <strain evidence="4 5">16K309</strain>
    </source>
</reference>